<evidence type="ECO:0000313" key="19">
    <source>
        <dbReference type="Proteomes" id="UP000237865"/>
    </source>
</evidence>
<dbReference type="PIRSF" id="PIRSF000699">
    <property type="entry name" value="PTS_IILac_III"/>
    <property type="match status" value="1"/>
</dbReference>
<evidence type="ECO:0000256" key="15">
    <source>
        <dbReference type="PIRSR" id="PIRSR000699-1"/>
    </source>
</evidence>
<evidence type="ECO:0000256" key="1">
    <source>
        <dbReference type="ARBA" id="ARBA00004496"/>
    </source>
</evidence>
<keyword evidence="6" id="KW-0597">Phosphoprotein</keyword>
<dbReference type="GO" id="GO:0005737">
    <property type="term" value="C:cytoplasm"/>
    <property type="evidence" value="ECO:0007669"/>
    <property type="project" value="UniProtKB-SubCell"/>
</dbReference>
<keyword evidence="7" id="KW-0762">Sugar transport</keyword>
<evidence type="ECO:0000256" key="2">
    <source>
        <dbReference type="ARBA" id="ARBA00011233"/>
    </source>
</evidence>
<dbReference type="GO" id="GO:0046872">
    <property type="term" value="F:metal ion binding"/>
    <property type="evidence" value="ECO:0007669"/>
    <property type="project" value="UniProtKB-KW"/>
</dbReference>
<feature type="binding site" evidence="16">
    <location>
        <position position="81"/>
    </location>
    <ligand>
        <name>Mg(2+)</name>
        <dbReference type="ChEBI" id="CHEBI:18420"/>
        <note>ligand shared between all trimeric partners</note>
    </ligand>
</feature>
<evidence type="ECO:0000256" key="10">
    <source>
        <dbReference type="ARBA" id="ARBA00022723"/>
    </source>
</evidence>
<dbReference type="PROSITE" id="PS51095">
    <property type="entry name" value="PTS_EIIA_TYPE_3"/>
    <property type="match status" value="1"/>
</dbReference>
<feature type="modified residue" description="Phosphohistidine; by HPr" evidence="17">
    <location>
        <position position="78"/>
    </location>
</feature>
<dbReference type="InterPro" id="IPR003188">
    <property type="entry name" value="PTS_IIA_lac/cel"/>
</dbReference>
<dbReference type="STRING" id="1399797.GCA_000518285_00653"/>
<organism evidence="18 19">
    <name type="scientific">Williamsoniiplasma lucivorax</name>
    <dbReference type="NCBI Taxonomy" id="209274"/>
    <lineage>
        <taxon>Bacteria</taxon>
        <taxon>Bacillati</taxon>
        <taxon>Mycoplasmatota</taxon>
        <taxon>Mollicutes</taxon>
        <taxon>Entomoplasmatales</taxon>
        <taxon>Williamsoniiplasma</taxon>
    </lineage>
</organism>
<dbReference type="SUPFAM" id="SSF46973">
    <property type="entry name" value="Enzyme IIa from lactose specific PTS, IIa-lac"/>
    <property type="match status" value="1"/>
</dbReference>
<dbReference type="AlphaFoldDB" id="A0A2S5REK9"/>
<comment type="subunit">
    <text evidence="2">Homotrimer.</text>
</comment>
<evidence type="ECO:0000256" key="17">
    <source>
        <dbReference type="PROSITE-ProRule" id="PRU00418"/>
    </source>
</evidence>
<protein>
    <recommendedName>
        <fullName evidence="3">PTS system lactose-specific EIIA component</fullName>
    </recommendedName>
    <alternativeName>
        <fullName evidence="12">EIIA-Lac</fullName>
    </alternativeName>
    <alternativeName>
        <fullName evidence="14">EIII-Lac</fullName>
    </alternativeName>
    <alternativeName>
        <fullName evidence="13">Lactose-specific phosphotransferase enzyme IIA component</fullName>
    </alternativeName>
</protein>
<name>A0A2S5REK9_9MOLU</name>
<dbReference type="Proteomes" id="UP000237865">
    <property type="component" value="Unassembled WGS sequence"/>
</dbReference>
<evidence type="ECO:0000256" key="6">
    <source>
        <dbReference type="ARBA" id="ARBA00022553"/>
    </source>
</evidence>
<sequence length="102" mass="11619">MTKKEMSQKGMVLVGYSGDARSNYLIALKKAKQGQWNEVEQLISEGNQMLIEAHKAQTELLQTEAQGKYSDVTMIMIHGQDHLMTTVLLKDLIYTLIDIYKK</sequence>
<evidence type="ECO:0000256" key="13">
    <source>
        <dbReference type="ARBA" id="ARBA00031467"/>
    </source>
</evidence>
<proteinExistence type="predicted"/>
<dbReference type="PANTHER" id="PTHR34382">
    <property type="entry name" value="PTS SYSTEM N,N'-DIACETYLCHITOBIOSE-SPECIFIC EIIA COMPONENT"/>
    <property type="match status" value="1"/>
</dbReference>
<keyword evidence="4" id="KW-0813">Transport</keyword>
<feature type="active site" description="Tele-phosphohistidine intermediate" evidence="15">
    <location>
        <position position="78"/>
    </location>
</feature>
<evidence type="ECO:0000256" key="8">
    <source>
        <dbReference type="ARBA" id="ARBA00022679"/>
    </source>
</evidence>
<dbReference type="InterPro" id="IPR036542">
    <property type="entry name" value="PTS_IIA_lac/cel_sf"/>
</dbReference>
<evidence type="ECO:0000256" key="3">
    <source>
        <dbReference type="ARBA" id="ARBA00014322"/>
    </source>
</evidence>
<evidence type="ECO:0000256" key="4">
    <source>
        <dbReference type="ARBA" id="ARBA00022448"/>
    </source>
</evidence>
<comment type="cofactor">
    <cofactor evidence="16">
        <name>Mg(2+)</name>
        <dbReference type="ChEBI" id="CHEBI:18420"/>
    </cofactor>
    <text evidence="16">Binds 1 Mg(2+) ion per trimer.</text>
</comment>
<evidence type="ECO:0000256" key="11">
    <source>
        <dbReference type="ARBA" id="ARBA00022842"/>
    </source>
</evidence>
<evidence type="ECO:0000256" key="16">
    <source>
        <dbReference type="PIRSR" id="PIRSR000699-2"/>
    </source>
</evidence>
<evidence type="ECO:0000256" key="14">
    <source>
        <dbReference type="ARBA" id="ARBA00032708"/>
    </source>
</evidence>
<accession>A0A2S5REK9</accession>
<keyword evidence="9" id="KW-0598">Phosphotransferase system</keyword>
<evidence type="ECO:0000313" key="18">
    <source>
        <dbReference type="EMBL" id="PPE05737.1"/>
    </source>
</evidence>
<comment type="subcellular location">
    <subcellularLocation>
        <location evidence="1">Cytoplasm</location>
    </subcellularLocation>
</comment>
<dbReference type="GO" id="GO:0009401">
    <property type="term" value="P:phosphoenolpyruvate-dependent sugar phosphotransferase system"/>
    <property type="evidence" value="ECO:0007669"/>
    <property type="project" value="UniProtKB-KW"/>
</dbReference>
<keyword evidence="10 16" id="KW-0479">Metal-binding</keyword>
<evidence type="ECO:0000256" key="7">
    <source>
        <dbReference type="ARBA" id="ARBA00022597"/>
    </source>
</evidence>
<evidence type="ECO:0000256" key="5">
    <source>
        <dbReference type="ARBA" id="ARBA00022490"/>
    </source>
</evidence>
<reference evidence="18 19" key="1">
    <citation type="submission" date="2017-11" db="EMBL/GenBank/DDBJ databases">
        <title>Genome sequence of Entomoplasma lucivorax PIPN-2 (ATCC 49196).</title>
        <authorList>
            <person name="Lo W.-S."/>
            <person name="Gasparich G.E."/>
            <person name="Kuo C.-H."/>
        </authorList>
    </citation>
    <scope>NUCLEOTIDE SEQUENCE [LARGE SCALE GENOMIC DNA]</scope>
    <source>
        <strain evidence="18 19">PIPN-2</strain>
    </source>
</reference>
<dbReference type="PANTHER" id="PTHR34382:SF9">
    <property type="entry name" value="PHOSPHOTRANSFERASE SYSTEM SUGAR-SPECIFIC EII COMPONENT"/>
    <property type="match status" value="1"/>
</dbReference>
<dbReference type="Pfam" id="PF02255">
    <property type="entry name" value="PTS_IIA"/>
    <property type="match status" value="1"/>
</dbReference>
<evidence type="ECO:0000256" key="9">
    <source>
        <dbReference type="ARBA" id="ARBA00022683"/>
    </source>
</evidence>
<dbReference type="CDD" id="cd00215">
    <property type="entry name" value="PTS_IIA_lac"/>
    <property type="match status" value="1"/>
</dbReference>
<keyword evidence="19" id="KW-1185">Reference proteome</keyword>
<keyword evidence="5" id="KW-0963">Cytoplasm</keyword>
<dbReference type="GO" id="GO:0016740">
    <property type="term" value="F:transferase activity"/>
    <property type="evidence" value="ECO:0007669"/>
    <property type="project" value="UniProtKB-KW"/>
</dbReference>
<gene>
    <name evidence="18" type="primary">lacF</name>
    <name evidence="18" type="ORF">ELUCI_v1c00230</name>
</gene>
<dbReference type="Gene3D" id="1.20.58.80">
    <property type="entry name" value="Phosphotransferase system, lactose/cellobiose-type IIA subunit"/>
    <property type="match status" value="1"/>
</dbReference>
<keyword evidence="11 16" id="KW-0460">Magnesium</keyword>
<keyword evidence="8" id="KW-0808">Transferase</keyword>
<dbReference type="EMBL" id="PHNE01000001">
    <property type="protein sequence ID" value="PPE05737.1"/>
    <property type="molecule type" value="Genomic_DNA"/>
</dbReference>
<comment type="caution">
    <text evidence="18">The sequence shown here is derived from an EMBL/GenBank/DDBJ whole genome shotgun (WGS) entry which is preliminary data.</text>
</comment>
<evidence type="ECO:0000256" key="12">
    <source>
        <dbReference type="ARBA" id="ARBA00030293"/>
    </source>
</evidence>
<dbReference type="RefSeq" id="WP_028126553.1">
    <property type="nucleotide sequence ID" value="NZ_PHNE01000001.1"/>
</dbReference>